<name>A0A016TZ46_9BILA</name>
<evidence type="ECO:0000313" key="2">
    <source>
        <dbReference type="EMBL" id="EYC07613.1"/>
    </source>
</evidence>
<reference evidence="3" key="1">
    <citation type="journal article" date="2015" name="Nat. Genet.">
        <title>The genome and transcriptome of the zoonotic hookworm Ancylostoma ceylanicum identify infection-specific gene families.</title>
        <authorList>
            <person name="Schwarz E.M."/>
            <person name="Hu Y."/>
            <person name="Antoshechkin I."/>
            <person name="Miller M.M."/>
            <person name="Sternberg P.W."/>
            <person name="Aroian R.V."/>
        </authorList>
    </citation>
    <scope>NUCLEOTIDE SEQUENCE</scope>
    <source>
        <strain evidence="3">HY135</strain>
    </source>
</reference>
<comment type="caution">
    <text evidence="2">The sequence shown here is derived from an EMBL/GenBank/DDBJ whole genome shotgun (WGS) entry which is preliminary data.</text>
</comment>
<organism evidence="2 3">
    <name type="scientific">Ancylostoma ceylanicum</name>
    <dbReference type="NCBI Taxonomy" id="53326"/>
    <lineage>
        <taxon>Eukaryota</taxon>
        <taxon>Metazoa</taxon>
        <taxon>Ecdysozoa</taxon>
        <taxon>Nematoda</taxon>
        <taxon>Chromadorea</taxon>
        <taxon>Rhabditida</taxon>
        <taxon>Rhabditina</taxon>
        <taxon>Rhabditomorpha</taxon>
        <taxon>Strongyloidea</taxon>
        <taxon>Ancylostomatidae</taxon>
        <taxon>Ancylostomatinae</taxon>
        <taxon>Ancylostoma</taxon>
    </lineage>
</organism>
<dbReference type="EMBL" id="JARK01001405">
    <property type="protein sequence ID" value="EYC07613.1"/>
    <property type="molecule type" value="Genomic_DNA"/>
</dbReference>
<feature type="compositionally biased region" description="Low complexity" evidence="1">
    <location>
        <begin position="240"/>
        <end position="249"/>
    </location>
</feature>
<dbReference type="Proteomes" id="UP000024635">
    <property type="component" value="Unassembled WGS sequence"/>
</dbReference>
<evidence type="ECO:0000256" key="1">
    <source>
        <dbReference type="SAM" id="MobiDB-lite"/>
    </source>
</evidence>
<proteinExistence type="predicted"/>
<feature type="region of interest" description="Disordered" evidence="1">
    <location>
        <begin position="40"/>
        <end position="83"/>
    </location>
</feature>
<feature type="region of interest" description="Disordered" evidence="1">
    <location>
        <begin position="193"/>
        <end position="264"/>
    </location>
</feature>
<dbReference type="AlphaFoldDB" id="A0A016TZ46"/>
<gene>
    <name evidence="2" type="primary">Acey_s0069.g314</name>
    <name evidence="2" type="ORF">Y032_0069g314</name>
</gene>
<accession>A0A016TZ46</accession>
<feature type="compositionally biased region" description="Polar residues" evidence="1">
    <location>
        <begin position="196"/>
        <end position="205"/>
    </location>
</feature>
<protein>
    <submittedName>
        <fullName evidence="2">Uncharacterized protein</fullName>
    </submittedName>
</protein>
<sequence length="264" mass="26986">MYVGGLSKHPKVPPSYISTLETPGTRKMVWPTQSISGTSILKTARPPSRKSSTIDVMKISDAPILSAPKKTPSSPGSSMKAANKEPTLVVVSGQVQPAPQVTVQPQLIAPPPAQGAPAALIQPVSASPALVPTPGPRAVVAQPKPFTSSNMMISGKSSVRTASRAENARAANVVKVTAAPVSISAMRRKPLPKAFTGQTKISSGPTADVATAKSALSDLPVTTPPRTARAVSPDGGKTVSMSSRSSKSSTDAAPTDATLKGSKK</sequence>
<evidence type="ECO:0000313" key="3">
    <source>
        <dbReference type="Proteomes" id="UP000024635"/>
    </source>
</evidence>
<keyword evidence="3" id="KW-1185">Reference proteome</keyword>